<sequence length="145" mass="16020">MKDSMAHGKFDGPALKLHAEDIQKLRKIGVHWRVDGEGPSVVLVWLQGHINSHTPDQCKVELKDGNFVVTINKCQNIPGGNTWITTGLYVMVIGEVDSTDGSINAVKIADLTTTTNTNTIHKQTWMMEVTEAKAVVTENPHLFFP</sequence>
<dbReference type="Gene3D" id="2.40.50.140">
    <property type="entry name" value="Nucleic acid-binding proteins"/>
    <property type="match status" value="1"/>
</dbReference>
<protein>
    <recommendedName>
        <fullName evidence="3">RecQ-mediated genome instability protein 2</fullName>
    </recommendedName>
</protein>
<dbReference type="AlphaFoldDB" id="A0AAE1BTK5"/>
<dbReference type="Pfam" id="PF16100">
    <property type="entry name" value="RMI2"/>
    <property type="match status" value="1"/>
</dbReference>
<proteinExistence type="predicted"/>
<dbReference type="GO" id="GO:0043007">
    <property type="term" value="P:maintenance of rDNA"/>
    <property type="evidence" value="ECO:0007669"/>
    <property type="project" value="TreeGrafter"/>
</dbReference>
<dbReference type="EMBL" id="JAWQEG010005820">
    <property type="protein sequence ID" value="KAK3856651.1"/>
    <property type="molecule type" value="Genomic_DNA"/>
</dbReference>
<comment type="caution">
    <text evidence="1">The sequence shown here is derived from an EMBL/GenBank/DDBJ whole genome shotgun (WGS) entry which is preliminary data.</text>
</comment>
<dbReference type="GO" id="GO:0033045">
    <property type="term" value="P:regulation of sister chromatid segregation"/>
    <property type="evidence" value="ECO:0007669"/>
    <property type="project" value="TreeGrafter"/>
</dbReference>
<dbReference type="GO" id="GO:2000042">
    <property type="term" value="P:negative regulation of double-strand break repair via homologous recombination"/>
    <property type="evidence" value="ECO:0007669"/>
    <property type="project" value="TreeGrafter"/>
</dbReference>
<evidence type="ECO:0008006" key="3">
    <source>
        <dbReference type="Google" id="ProtNLM"/>
    </source>
</evidence>
<name>A0AAE1BTK5_PETCI</name>
<dbReference type="Proteomes" id="UP001286313">
    <property type="component" value="Unassembled WGS sequence"/>
</dbReference>
<keyword evidence="2" id="KW-1185">Reference proteome</keyword>
<evidence type="ECO:0000313" key="2">
    <source>
        <dbReference type="Proteomes" id="UP001286313"/>
    </source>
</evidence>
<dbReference type="PANTHER" id="PTHR33962:SF1">
    <property type="entry name" value="RECQ-MEDIATED GENOME INSTABILITY PROTEIN 2"/>
    <property type="match status" value="1"/>
</dbReference>
<dbReference type="GO" id="GO:0005829">
    <property type="term" value="C:cytosol"/>
    <property type="evidence" value="ECO:0007669"/>
    <property type="project" value="TreeGrafter"/>
</dbReference>
<accession>A0AAE1BTK5</accession>
<dbReference type="GO" id="GO:0016607">
    <property type="term" value="C:nuclear speck"/>
    <property type="evidence" value="ECO:0007669"/>
    <property type="project" value="TreeGrafter"/>
</dbReference>
<organism evidence="1 2">
    <name type="scientific">Petrolisthes cinctipes</name>
    <name type="common">Flat porcelain crab</name>
    <dbReference type="NCBI Taxonomy" id="88211"/>
    <lineage>
        <taxon>Eukaryota</taxon>
        <taxon>Metazoa</taxon>
        <taxon>Ecdysozoa</taxon>
        <taxon>Arthropoda</taxon>
        <taxon>Crustacea</taxon>
        <taxon>Multicrustacea</taxon>
        <taxon>Malacostraca</taxon>
        <taxon>Eumalacostraca</taxon>
        <taxon>Eucarida</taxon>
        <taxon>Decapoda</taxon>
        <taxon>Pleocyemata</taxon>
        <taxon>Anomura</taxon>
        <taxon>Galatheoidea</taxon>
        <taxon>Porcellanidae</taxon>
        <taxon>Petrolisthes</taxon>
    </lineage>
</organism>
<reference evidence="1" key="1">
    <citation type="submission" date="2023-10" db="EMBL/GenBank/DDBJ databases">
        <title>Genome assemblies of two species of porcelain crab, Petrolisthes cinctipes and Petrolisthes manimaculis (Anomura: Porcellanidae).</title>
        <authorList>
            <person name="Angst P."/>
        </authorList>
    </citation>
    <scope>NUCLEOTIDE SEQUENCE</scope>
    <source>
        <strain evidence="1">PB745_01</strain>
        <tissue evidence="1">Gill</tissue>
    </source>
</reference>
<dbReference type="InterPro" id="IPR012340">
    <property type="entry name" value="NA-bd_OB-fold"/>
</dbReference>
<gene>
    <name evidence="1" type="ORF">Pcinc_037036</name>
</gene>
<dbReference type="GO" id="GO:0006281">
    <property type="term" value="P:DNA repair"/>
    <property type="evidence" value="ECO:0007669"/>
    <property type="project" value="TreeGrafter"/>
</dbReference>
<dbReference type="InterPro" id="IPR032245">
    <property type="entry name" value="RMI2"/>
</dbReference>
<evidence type="ECO:0000313" key="1">
    <source>
        <dbReference type="EMBL" id="KAK3856651.1"/>
    </source>
</evidence>
<dbReference type="PANTHER" id="PTHR33962">
    <property type="entry name" value="RECQ-MEDIATED GENOME INSTABILITY PROTEIN 2 RMI2"/>
    <property type="match status" value="1"/>
</dbReference>